<feature type="domain" description="FAD dependent oxidoreductase" evidence="3">
    <location>
        <begin position="8"/>
        <end position="352"/>
    </location>
</feature>
<dbReference type="STRING" id="857265.WG78_09450"/>
<keyword evidence="2" id="KW-0812">Transmembrane</keyword>
<dbReference type="GO" id="GO:0005737">
    <property type="term" value="C:cytoplasm"/>
    <property type="evidence" value="ECO:0007669"/>
    <property type="project" value="TreeGrafter"/>
</dbReference>
<dbReference type="InterPro" id="IPR006076">
    <property type="entry name" value="FAD-dep_OxRdtase"/>
</dbReference>
<name>A0A0N0GPA5_9NEIS</name>
<keyword evidence="1" id="KW-0560">Oxidoreductase</keyword>
<dbReference type="Gene3D" id="3.30.9.10">
    <property type="entry name" value="D-Amino Acid Oxidase, subunit A, domain 2"/>
    <property type="match status" value="1"/>
</dbReference>
<accession>A0A0N0GPA5</accession>
<keyword evidence="2" id="KW-0472">Membrane</keyword>
<dbReference type="RefSeq" id="WP_053937545.1">
    <property type="nucleotide sequence ID" value="NZ_LAQT01000007.1"/>
</dbReference>
<dbReference type="PATRIC" id="fig|857265.3.peg.1944"/>
<reference evidence="4 5" key="1">
    <citation type="submission" date="2015-07" db="EMBL/GenBank/DDBJ databases">
        <title>Draft genome sequence of the Amantichitinum ursilacus IGB-41, a new chitin-degrading bacterium.</title>
        <authorList>
            <person name="Kirstahler P."/>
            <person name="Guenther M."/>
            <person name="Grumaz C."/>
            <person name="Rupp S."/>
            <person name="Zibek S."/>
            <person name="Sohn K."/>
        </authorList>
    </citation>
    <scope>NUCLEOTIDE SEQUENCE [LARGE SCALE GENOMIC DNA]</scope>
    <source>
        <strain evidence="4 5">IGB-41</strain>
    </source>
</reference>
<dbReference type="EMBL" id="LAQT01000007">
    <property type="protein sequence ID" value="KPC53304.1"/>
    <property type="molecule type" value="Genomic_DNA"/>
</dbReference>
<dbReference type="Gene3D" id="3.50.50.60">
    <property type="entry name" value="FAD/NAD(P)-binding domain"/>
    <property type="match status" value="1"/>
</dbReference>
<evidence type="ECO:0000256" key="2">
    <source>
        <dbReference type="SAM" id="Phobius"/>
    </source>
</evidence>
<gene>
    <name evidence="4" type="ORF">WG78_09450</name>
</gene>
<dbReference type="Pfam" id="PF01266">
    <property type="entry name" value="DAO"/>
    <property type="match status" value="1"/>
</dbReference>
<evidence type="ECO:0000313" key="4">
    <source>
        <dbReference type="EMBL" id="KPC53304.1"/>
    </source>
</evidence>
<comment type="caution">
    <text evidence="4">The sequence shown here is derived from an EMBL/GenBank/DDBJ whole genome shotgun (WGS) entry which is preliminary data.</text>
</comment>
<proteinExistence type="predicted"/>
<feature type="transmembrane region" description="Helical" evidence="2">
    <location>
        <begin position="6"/>
        <end position="25"/>
    </location>
</feature>
<protein>
    <submittedName>
        <fullName evidence="4">FAD dependent oxidoreductase</fullName>
    </submittedName>
</protein>
<dbReference type="PANTHER" id="PTHR13847">
    <property type="entry name" value="SARCOSINE DEHYDROGENASE-RELATED"/>
    <property type="match status" value="1"/>
</dbReference>
<keyword evidence="2" id="KW-1133">Transmembrane helix</keyword>
<dbReference type="SUPFAM" id="SSF51905">
    <property type="entry name" value="FAD/NAD(P)-binding domain"/>
    <property type="match status" value="1"/>
</dbReference>
<dbReference type="AlphaFoldDB" id="A0A0N0GPA5"/>
<evidence type="ECO:0000259" key="3">
    <source>
        <dbReference type="Pfam" id="PF01266"/>
    </source>
</evidence>
<dbReference type="GO" id="GO:0016491">
    <property type="term" value="F:oxidoreductase activity"/>
    <property type="evidence" value="ECO:0007669"/>
    <property type="project" value="UniProtKB-KW"/>
</dbReference>
<dbReference type="Proteomes" id="UP000037939">
    <property type="component" value="Unassembled WGS sequence"/>
</dbReference>
<sequence length="361" mass="39192">MLREQAYDVVIIGGGITALSHAWMAHQRGMRVALLQTGGSIDPGHTGSMLQVGHGPEQQALVQESRRLWLDWAGKAGFQVDTRGLWLLCRDMLETRVAEEFMDSTPAGARRADWLDPTDLDAALPHAAGALHFADEIQLDPSIASEAMTRWLSRAIDYFPHRQVLAVESGRVHTPTGVLKADRIFVAAGQHPWMPQSWNTPWQQYRCRLHVLNVQAAAPQPARPTVLSGLSLTHYATFAQCPSVQSLREQQQAVAPQLARHGMHLIMATGPDGSDILIGDAQAASPAEALVDDQTVDDALVDLAQATLGIQLQVRQRWQGSYLRTNQSSLCTEPVRGVHLVSLAGAASSLAPALANAAFAR</sequence>
<evidence type="ECO:0000256" key="1">
    <source>
        <dbReference type="ARBA" id="ARBA00023002"/>
    </source>
</evidence>
<dbReference type="InterPro" id="IPR036188">
    <property type="entry name" value="FAD/NAD-bd_sf"/>
</dbReference>
<keyword evidence="5" id="KW-1185">Reference proteome</keyword>
<dbReference type="PANTHER" id="PTHR13847:SF289">
    <property type="entry name" value="GLYCINE OXIDASE"/>
    <property type="match status" value="1"/>
</dbReference>
<dbReference type="OrthoDB" id="9799943at2"/>
<evidence type="ECO:0000313" key="5">
    <source>
        <dbReference type="Proteomes" id="UP000037939"/>
    </source>
</evidence>
<organism evidence="4 5">
    <name type="scientific">Amantichitinum ursilacus</name>
    <dbReference type="NCBI Taxonomy" id="857265"/>
    <lineage>
        <taxon>Bacteria</taxon>
        <taxon>Pseudomonadati</taxon>
        <taxon>Pseudomonadota</taxon>
        <taxon>Betaproteobacteria</taxon>
        <taxon>Neisseriales</taxon>
        <taxon>Chitinibacteraceae</taxon>
        <taxon>Amantichitinum</taxon>
    </lineage>
</organism>